<evidence type="ECO:0000256" key="12">
    <source>
        <dbReference type="ARBA" id="ARBA00029438"/>
    </source>
</evidence>
<dbReference type="UniPathway" id="UPA00057">
    <property type="reaction ID" value="UER00098"/>
</dbReference>
<dbReference type="GO" id="GO:0006695">
    <property type="term" value="P:cholesterol biosynthetic process"/>
    <property type="evidence" value="ECO:0007669"/>
    <property type="project" value="TreeGrafter"/>
</dbReference>
<dbReference type="GO" id="GO:0005524">
    <property type="term" value="F:ATP binding"/>
    <property type="evidence" value="ECO:0007669"/>
    <property type="project" value="UniProtKB-KW"/>
</dbReference>
<keyword evidence="11 13" id="KW-0443">Lipid metabolism</keyword>
<evidence type="ECO:0000256" key="10">
    <source>
        <dbReference type="ARBA" id="ARBA00022842"/>
    </source>
</evidence>
<dbReference type="SUPFAM" id="SSF54211">
    <property type="entry name" value="Ribosomal protein S5 domain 2-like"/>
    <property type="match status" value="1"/>
</dbReference>
<evidence type="ECO:0000256" key="5">
    <source>
        <dbReference type="ARBA" id="ARBA00022516"/>
    </source>
</evidence>
<evidence type="ECO:0000256" key="13">
    <source>
        <dbReference type="RuleBase" id="RU363087"/>
    </source>
</evidence>
<dbReference type="SUPFAM" id="SSF55060">
    <property type="entry name" value="GHMP Kinase, C-terminal domain"/>
    <property type="match status" value="1"/>
</dbReference>
<dbReference type="Pfam" id="PF08544">
    <property type="entry name" value="GHMP_kinases_C"/>
    <property type="match status" value="1"/>
</dbReference>
<keyword evidence="6 13" id="KW-0808">Transferase</keyword>
<comment type="similarity">
    <text evidence="2 13">Belongs to the GHMP kinase family. Mevalonate kinase subfamily.</text>
</comment>
<keyword evidence="8 13" id="KW-0418">Kinase</keyword>
<dbReference type="InterPro" id="IPR014721">
    <property type="entry name" value="Ribsml_uS5_D2-typ_fold_subgr"/>
</dbReference>
<dbReference type="GO" id="GO:0005829">
    <property type="term" value="C:cytosol"/>
    <property type="evidence" value="ECO:0007669"/>
    <property type="project" value="TreeGrafter"/>
</dbReference>
<dbReference type="InterPro" id="IPR006204">
    <property type="entry name" value="GHMP_kinase_N_dom"/>
</dbReference>
<comment type="catalytic activity">
    <reaction evidence="13">
        <text>(R)-mevalonate + ATP = (R)-5-phosphomevalonate + ADP + H(+)</text>
        <dbReference type="Rhea" id="RHEA:17065"/>
        <dbReference type="ChEBI" id="CHEBI:15378"/>
        <dbReference type="ChEBI" id="CHEBI:30616"/>
        <dbReference type="ChEBI" id="CHEBI:36464"/>
        <dbReference type="ChEBI" id="CHEBI:58146"/>
        <dbReference type="ChEBI" id="CHEBI:456216"/>
        <dbReference type="EC" id="2.7.1.36"/>
    </reaction>
</comment>
<dbReference type="PRINTS" id="PR00959">
    <property type="entry name" value="MEVGALKINASE"/>
</dbReference>
<dbReference type="NCBIfam" id="TIGR00549">
    <property type="entry name" value="mevalon_kin"/>
    <property type="match status" value="1"/>
</dbReference>
<dbReference type="EC" id="2.7.1.36" evidence="3 13"/>
<keyword evidence="13" id="KW-0753">Steroid metabolism</keyword>
<evidence type="ECO:0000256" key="1">
    <source>
        <dbReference type="ARBA" id="ARBA00004496"/>
    </source>
</evidence>
<evidence type="ECO:0000256" key="2">
    <source>
        <dbReference type="ARBA" id="ARBA00006495"/>
    </source>
</evidence>
<dbReference type="WBParaSite" id="PTRK_0001075600.1">
    <property type="protein sequence ID" value="PTRK_0001075600.1"/>
    <property type="gene ID" value="PTRK_0001075600"/>
</dbReference>
<keyword evidence="5 13" id="KW-0444">Lipid biosynthesis</keyword>
<evidence type="ECO:0000256" key="7">
    <source>
        <dbReference type="ARBA" id="ARBA00022741"/>
    </source>
</evidence>
<dbReference type="GO" id="GO:0019287">
    <property type="term" value="P:isopentenyl diphosphate biosynthetic process, mevalonate pathway"/>
    <property type="evidence" value="ECO:0007669"/>
    <property type="project" value="UniProtKB-UniPathway"/>
</dbReference>
<keyword evidence="10" id="KW-0460">Magnesium</keyword>
<dbReference type="STRING" id="131310.A0A0N4ZQF8"/>
<evidence type="ECO:0000256" key="6">
    <source>
        <dbReference type="ARBA" id="ARBA00022679"/>
    </source>
</evidence>
<name>A0A0N4ZQF8_PARTI</name>
<organism evidence="16 17">
    <name type="scientific">Parastrongyloides trichosuri</name>
    <name type="common">Possum-specific nematode worm</name>
    <dbReference type="NCBI Taxonomy" id="131310"/>
    <lineage>
        <taxon>Eukaryota</taxon>
        <taxon>Metazoa</taxon>
        <taxon>Ecdysozoa</taxon>
        <taxon>Nematoda</taxon>
        <taxon>Chromadorea</taxon>
        <taxon>Rhabditida</taxon>
        <taxon>Tylenchina</taxon>
        <taxon>Panagrolaimomorpha</taxon>
        <taxon>Strongyloidoidea</taxon>
        <taxon>Strongyloididae</taxon>
        <taxon>Parastrongyloides</taxon>
    </lineage>
</organism>
<comment type="pathway">
    <text evidence="12 13">Isoprenoid biosynthesis; isopentenyl diphosphate biosynthesis via mevalonate pathway; isopentenyl diphosphate from (R)-mevalonate: step 1/3.</text>
</comment>
<sequence>MYYSAPGKIILFGEHAVVYGKTAIAGAIDLRAYVKIENNNYKNVSIELNDFNVVKQWSIDDFYDTIKIIKSIKNIKNLDTDKEIDELRVIVEKFAQNKDIGPQKHDAAFEAFCYFMIRLVIKENIKIKSKKISIKLNLPSSVGLGSSGAYCSSLIYGLFNYYNISFKMTDVVNYGTFGEYFIHGKSSGIDVSLSTYGNICCYKYGNDIEKINGCSEKEISIIIVNSKVERNTKMLVNEVRKKFNEDNELIGSIFEYIDEIAIEGGKILNSLDDDDDLEEKLKILSELCFKNNVLLLNLGLGHEETTKICSILAKYNITGKITGAGGGGCVFGLDLKKLQQSKKEELCGVLKKFGYDVWFCKLGAQGVMKHDTIPDIFK</sequence>
<dbReference type="Gene3D" id="3.30.230.10">
    <property type="match status" value="1"/>
</dbReference>
<keyword evidence="13" id="KW-1207">Sterol metabolism</keyword>
<dbReference type="GO" id="GO:0004496">
    <property type="term" value="F:mevalonate kinase activity"/>
    <property type="evidence" value="ECO:0007669"/>
    <property type="project" value="UniProtKB-EC"/>
</dbReference>
<dbReference type="InterPro" id="IPR020568">
    <property type="entry name" value="Ribosomal_Su5_D2-typ_SF"/>
</dbReference>
<evidence type="ECO:0000313" key="17">
    <source>
        <dbReference type="WBParaSite" id="PTRK_0001075600.1"/>
    </source>
</evidence>
<dbReference type="PANTHER" id="PTHR43290">
    <property type="entry name" value="MEVALONATE KINASE"/>
    <property type="match status" value="1"/>
</dbReference>
<evidence type="ECO:0000256" key="3">
    <source>
        <dbReference type="ARBA" id="ARBA00012103"/>
    </source>
</evidence>
<dbReference type="PANTHER" id="PTHR43290:SF2">
    <property type="entry name" value="MEVALONATE KINASE"/>
    <property type="match status" value="1"/>
</dbReference>
<keyword evidence="16" id="KW-1185">Reference proteome</keyword>
<evidence type="ECO:0000256" key="11">
    <source>
        <dbReference type="ARBA" id="ARBA00023098"/>
    </source>
</evidence>
<evidence type="ECO:0000313" key="16">
    <source>
        <dbReference type="Proteomes" id="UP000038045"/>
    </source>
</evidence>
<keyword evidence="4 13" id="KW-0963">Cytoplasm</keyword>
<evidence type="ECO:0000259" key="14">
    <source>
        <dbReference type="Pfam" id="PF00288"/>
    </source>
</evidence>
<dbReference type="InterPro" id="IPR006203">
    <property type="entry name" value="GHMP_knse_ATP-bd_CS"/>
</dbReference>
<accession>A0A0N4ZQF8</accession>
<evidence type="ECO:0000256" key="4">
    <source>
        <dbReference type="ARBA" id="ARBA00022490"/>
    </source>
</evidence>
<keyword evidence="7 13" id="KW-0547">Nucleotide-binding</keyword>
<feature type="domain" description="GHMP kinase C-terminal" evidence="15">
    <location>
        <begin position="282"/>
        <end position="334"/>
    </location>
</feature>
<dbReference type="PROSITE" id="PS00627">
    <property type="entry name" value="GHMP_KINASES_ATP"/>
    <property type="match status" value="1"/>
</dbReference>
<evidence type="ECO:0000259" key="15">
    <source>
        <dbReference type="Pfam" id="PF08544"/>
    </source>
</evidence>
<dbReference type="Proteomes" id="UP000038045">
    <property type="component" value="Unplaced"/>
</dbReference>
<keyword evidence="13" id="KW-0756">Sterol biosynthesis</keyword>
<proteinExistence type="inferred from homology"/>
<protein>
    <recommendedName>
        <fullName evidence="3 13">Mevalonate kinase</fullName>
        <shortName evidence="13">MK</shortName>
        <ecNumber evidence="3 13">2.7.1.36</ecNumber>
    </recommendedName>
</protein>
<comment type="subcellular location">
    <subcellularLocation>
        <location evidence="1 13">Cytoplasm</location>
    </subcellularLocation>
</comment>
<keyword evidence="9 13" id="KW-0067">ATP-binding</keyword>
<dbReference type="AlphaFoldDB" id="A0A0N4ZQF8"/>
<dbReference type="InterPro" id="IPR036554">
    <property type="entry name" value="GHMP_kinase_C_sf"/>
</dbReference>
<dbReference type="Gene3D" id="3.30.70.890">
    <property type="entry name" value="GHMP kinase, C-terminal domain"/>
    <property type="match status" value="1"/>
</dbReference>
<evidence type="ECO:0000256" key="9">
    <source>
        <dbReference type="ARBA" id="ARBA00022840"/>
    </source>
</evidence>
<dbReference type="InterPro" id="IPR006205">
    <property type="entry name" value="Mev_gal_kin"/>
</dbReference>
<reference evidence="17" key="1">
    <citation type="submission" date="2017-02" db="UniProtKB">
        <authorList>
            <consortium name="WormBaseParasite"/>
        </authorList>
    </citation>
    <scope>IDENTIFICATION</scope>
</reference>
<dbReference type="InterPro" id="IPR013750">
    <property type="entry name" value="GHMP_kinase_C_dom"/>
</dbReference>
<evidence type="ECO:0000256" key="8">
    <source>
        <dbReference type="ARBA" id="ARBA00022777"/>
    </source>
</evidence>
<keyword evidence="13" id="KW-0752">Steroid biosynthesis</keyword>
<dbReference type="Pfam" id="PF00288">
    <property type="entry name" value="GHMP_kinases_N"/>
    <property type="match status" value="1"/>
</dbReference>
<feature type="domain" description="GHMP kinase N-terminal" evidence="14">
    <location>
        <begin position="121"/>
        <end position="197"/>
    </location>
</feature>